<dbReference type="EMBL" id="CP117167">
    <property type="protein sequence ID" value="WCT12687.1"/>
    <property type="molecule type" value="Genomic_DNA"/>
</dbReference>
<name>A0ABY7TAI4_9SPHI</name>
<proteinExistence type="predicted"/>
<evidence type="ECO:0000256" key="1">
    <source>
        <dbReference type="SAM" id="MobiDB-lite"/>
    </source>
</evidence>
<dbReference type="Proteomes" id="UP001216139">
    <property type="component" value="Chromosome"/>
</dbReference>
<accession>A0ABY7TAI4</accession>
<feature type="region of interest" description="Disordered" evidence="1">
    <location>
        <begin position="1"/>
        <end position="23"/>
    </location>
</feature>
<sequence>MRIDKRVAVASGSSRSVKDEKKNEQKVCYILKPFSFRFFYPSVLYLSSVETATATNPCH</sequence>
<organism evidence="2 3">
    <name type="scientific">Mucilaginibacter jinjuensis</name>
    <dbReference type="NCBI Taxonomy" id="1176721"/>
    <lineage>
        <taxon>Bacteria</taxon>
        <taxon>Pseudomonadati</taxon>
        <taxon>Bacteroidota</taxon>
        <taxon>Sphingobacteriia</taxon>
        <taxon>Sphingobacteriales</taxon>
        <taxon>Sphingobacteriaceae</taxon>
        <taxon>Mucilaginibacter</taxon>
    </lineage>
</organism>
<evidence type="ECO:0000313" key="2">
    <source>
        <dbReference type="EMBL" id="WCT12687.1"/>
    </source>
</evidence>
<dbReference type="RefSeq" id="WP_273630950.1">
    <property type="nucleotide sequence ID" value="NZ_CP117167.1"/>
</dbReference>
<evidence type="ECO:0000313" key="3">
    <source>
        <dbReference type="Proteomes" id="UP001216139"/>
    </source>
</evidence>
<reference evidence="2 3" key="1">
    <citation type="submission" date="2023-02" db="EMBL/GenBank/DDBJ databases">
        <title>Genome sequence of Mucilaginibacter jinjuensis strain KACC 16571.</title>
        <authorList>
            <person name="Kim S."/>
            <person name="Heo J."/>
            <person name="Kwon S.-W."/>
        </authorList>
    </citation>
    <scope>NUCLEOTIDE SEQUENCE [LARGE SCALE GENOMIC DNA]</scope>
    <source>
        <strain evidence="2 3">KACC 16571</strain>
    </source>
</reference>
<protein>
    <submittedName>
        <fullName evidence="2">Uncharacterized protein</fullName>
    </submittedName>
</protein>
<gene>
    <name evidence="2" type="ORF">PQO05_01920</name>
</gene>
<keyword evidence="3" id="KW-1185">Reference proteome</keyword>